<comment type="caution">
    <text evidence="1">The sequence shown here is derived from an EMBL/GenBank/DDBJ whole genome shotgun (WGS) entry which is preliminary data.</text>
</comment>
<dbReference type="PANTHER" id="PTHR35770">
    <property type="entry name" value="U2 SMALL NUCLEAR RIBONUCLEOPROTEIN AUXILIARY FACTOR-LIKE PROTEIN"/>
    <property type="match status" value="1"/>
</dbReference>
<sequence>MEYNLEDFEPIFGEAKPTYEGAPSIINGAPKLNPFLFRVFASDPFHLTVHVSDFRSYTWESIRSIHQLDDLRDNIGIGGSWSDFMNYVAASLKSKDVKLVMQWQSNLSGAVSAKLVARKSKGLPLLSVSLSKLVDSAASEAMANMSLELFKAYNVLQESSVTEQDGGSRLTPTVFTEKDKSLTVKRKLDTEMQRFRNTSDIGSTASPLNSDTSSVTAALNNTEKQPATEVQSSKVAHRVVPAFRRAKVRGAVLHDAVEEDDD</sequence>
<gene>
    <name evidence="1" type="ORF">RND81_13G211600</name>
</gene>
<dbReference type="Proteomes" id="UP001443914">
    <property type="component" value="Unassembled WGS sequence"/>
</dbReference>
<dbReference type="EMBL" id="JBDFQZ010000013">
    <property type="protein sequence ID" value="KAK9670593.1"/>
    <property type="molecule type" value="Genomic_DNA"/>
</dbReference>
<proteinExistence type="predicted"/>
<protein>
    <submittedName>
        <fullName evidence="1">Uncharacterized protein</fullName>
    </submittedName>
</protein>
<keyword evidence="2" id="KW-1185">Reference proteome</keyword>
<reference evidence="1" key="1">
    <citation type="submission" date="2024-03" db="EMBL/GenBank/DDBJ databases">
        <title>WGS assembly of Saponaria officinalis var. Norfolk2.</title>
        <authorList>
            <person name="Jenkins J."/>
            <person name="Shu S."/>
            <person name="Grimwood J."/>
            <person name="Barry K."/>
            <person name="Goodstein D."/>
            <person name="Schmutz J."/>
            <person name="Leebens-Mack J."/>
            <person name="Osbourn A."/>
        </authorList>
    </citation>
    <scope>NUCLEOTIDE SEQUENCE [LARGE SCALE GENOMIC DNA]</scope>
    <source>
        <strain evidence="1">JIC</strain>
    </source>
</reference>
<evidence type="ECO:0000313" key="1">
    <source>
        <dbReference type="EMBL" id="KAK9670593.1"/>
    </source>
</evidence>
<name>A0AAW1H6R2_SAPOF</name>
<dbReference type="PANTHER" id="PTHR35770:SF1">
    <property type="entry name" value="U2 SMALL NUCLEAR RIBONUCLEOPROTEIN AUXILIARY FACTOR-LIKE PROTEIN"/>
    <property type="match status" value="1"/>
</dbReference>
<organism evidence="1 2">
    <name type="scientific">Saponaria officinalis</name>
    <name type="common">Common soapwort</name>
    <name type="synonym">Lychnis saponaria</name>
    <dbReference type="NCBI Taxonomy" id="3572"/>
    <lineage>
        <taxon>Eukaryota</taxon>
        <taxon>Viridiplantae</taxon>
        <taxon>Streptophyta</taxon>
        <taxon>Embryophyta</taxon>
        <taxon>Tracheophyta</taxon>
        <taxon>Spermatophyta</taxon>
        <taxon>Magnoliopsida</taxon>
        <taxon>eudicotyledons</taxon>
        <taxon>Gunneridae</taxon>
        <taxon>Pentapetalae</taxon>
        <taxon>Caryophyllales</taxon>
        <taxon>Caryophyllaceae</taxon>
        <taxon>Caryophylleae</taxon>
        <taxon>Saponaria</taxon>
    </lineage>
</organism>
<accession>A0AAW1H6R2</accession>
<evidence type="ECO:0000313" key="2">
    <source>
        <dbReference type="Proteomes" id="UP001443914"/>
    </source>
</evidence>
<dbReference type="AlphaFoldDB" id="A0AAW1H6R2"/>